<dbReference type="InterPro" id="IPR007813">
    <property type="entry name" value="PilN"/>
</dbReference>
<evidence type="ECO:0000256" key="2">
    <source>
        <dbReference type="SAM" id="Phobius"/>
    </source>
</evidence>
<evidence type="ECO:0000313" key="4">
    <source>
        <dbReference type="Proteomes" id="UP001050975"/>
    </source>
</evidence>
<accession>A0AAV3XRB5</accession>
<dbReference type="EMBL" id="BLAY01000249">
    <property type="protein sequence ID" value="GET43755.1"/>
    <property type="molecule type" value="Genomic_DNA"/>
</dbReference>
<reference evidence="3" key="1">
    <citation type="submission" date="2019-10" db="EMBL/GenBank/DDBJ databases">
        <title>Draft genome sequece of Microseira wollei NIES-4236.</title>
        <authorList>
            <person name="Yamaguchi H."/>
            <person name="Suzuki S."/>
            <person name="Kawachi M."/>
        </authorList>
    </citation>
    <scope>NUCLEOTIDE SEQUENCE</scope>
    <source>
        <strain evidence="3">NIES-4236</strain>
    </source>
</reference>
<evidence type="ECO:0000256" key="1">
    <source>
        <dbReference type="SAM" id="Coils"/>
    </source>
</evidence>
<keyword evidence="2" id="KW-0472">Membrane</keyword>
<feature type="coiled-coil region" evidence="1">
    <location>
        <begin position="70"/>
        <end position="97"/>
    </location>
</feature>
<keyword evidence="2" id="KW-1133">Transmembrane helix</keyword>
<keyword evidence="1" id="KW-0175">Coiled coil</keyword>
<dbReference type="AlphaFoldDB" id="A0AAV3XRB5"/>
<keyword evidence="4" id="KW-1185">Reference proteome</keyword>
<evidence type="ECO:0000313" key="3">
    <source>
        <dbReference type="EMBL" id="GET43755.1"/>
    </source>
</evidence>
<comment type="caution">
    <text evidence="3">The sequence shown here is derived from an EMBL/GenBank/DDBJ whole genome shotgun (WGS) entry which is preliminary data.</text>
</comment>
<keyword evidence="2" id="KW-0812">Transmembrane</keyword>
<sequence>MYNLEINFLNDPQRKPIKIDRPGPKPAPLNERMLMYAGVVAGLLPLALVGGFWFYQNSETGRLTAERDKLRQENAATQAQQKQIDNVKKQVKDIKEETTGLVTVFDQLKPWSAMLQDVRDRLPAGVQLTCVGQTVPTSSDIANCQGVQAASAGASSTSTTGVPATDTIVISGLTYNFGSINDFLLTLQQSPFFKPEETKLVISELKDYPAQWQQSQSSSTASGGTQPKLRKVVEFTIRTSLSDTPASKLLRELERKGALGLVTRIENLQQKGVLQNGLR</sequence>
<gene>
    <name evidence="3" type="ORF">MiSe_85800</name>
</gene>
<dbReference type="Pfam" id="PF05137">
    <property type="entry name" value="PilN"/>
    <property type="match status" value="1"/>
</dbReference>
<dbReference type="PANTHER" id="PTHR40278">
    <property type="entry name" value="DNA UTILIZATION PROTEIN HOFN"/>
    <property type="match status" value="1"/>
</dbReference>
<dbReference type="Proteomes" id="UP001050975">
    <property type="component" value="Unassembled WGS sequence"/>
</dbReference>
<organism evidence="3 4">
    <name type="scientific">Microseira wollei NIES-4236</name>
    <dbReference type="NCBI Taxonomy" id="2530354"/>
    <lineage>
        <taxon>Bacteria</taxon>
        <taxon>Bacillati</taxon>
        <taxon>Cyanobacteriota</taxon>
        <taxon>Cyanophyceae</taxon>
        <taxon>Oscillatoriophycideae</taxon>
        <taxon>Aerosakkonematales</taxon>
        <taxon>Aerosakkonemataceae</taxon>
        <taxon>Microseira</taxon>
    </lineage>
</organism>
<feature type="transmembrane region" description="Helical" evidence="2">
    <location>
        <begin position="33"/>
        <end position="55"/>
    </location>
</feature>
<dbReference type="InterPro" id="IPR052534">
    <property type="entry name" value="Extracell_DNA_Util/SecSys_Comp"/>
</dbReference>
<dbReference type="PANTHER" id="PTHR40278:SF1">
    <property type="entry name" value="DNA UTILIZATION PROTEIN HOFN"/>
    <property type="match status" value="1"/>
</dbReference>
<dbReference type="RefSeq" id="WP_226592885.1">
    <property type="nucleotide sequence ID" value="NZ_BLAY01000249.1"/>
</dbReference>
<proteinExistence type="predicted"/>
<protein>
    <submittedName>
        <fullName evidence="3">Fimbrial assembly</fullName>
    </submittedName>
</protein>
<name>A0AAV3XRB5_9CYAN</name>